<reference evidence="5" key="1">
    <citation type="submission" date="2020-02" db="EMBL/GenBank/DDBJ databases">
        <title>Streptomyces sp. ASO4wet.</title>
        <authorList>
            <person name="Risdian C."/>
            <person name="Landwehr W."/>
            <person name="Schupp P."/>
            <person name="Wink J."/>
        </authorList>
    </citation>
    <scope>NUCLEOTIDE SEQUENCE [LARGE SCALE GENOMIC DNA]</scope>
    <source>
        <strain evidence="5">ASO4wet</strain>
    </source>
</reference>
<protein>
    <recommendedName>
        <fullName evidence="6">Aldolase</fullName>
    </recommendedName>
</protein>
<evidence type="ECO:0008006" key="6">
    <source>
        <dbReference type="Google" id="ProtNLM"/>
    </source>
</evidence>
<evidence type="ECO:0000313" key="5">
    <source>
        <dbReference type="Proteomes" id="UP000595046"/>
    </source>
</evidence>
<dbReference type="EMBL" id="CP048882">
    <property type="protein sequence ID" value="QPP05542.1"/>
    <property type="molecule type" value="Genomic_DNA"/>
</dbReference>
<proteinExistence type="inferred from homology"/>
<dbReference type="Pfam" id="PF01791">
    <property type="entry name" value="DeoC"/>
    <property type="match status" value="1"/>
</dbReference>
<accession>A0A7T1T375</accession>
<dbReference type="GO" id="GO:0061595">
    <property type="term" value="F:6-deoxy-6-sulfofructose-1-phosphate aldolase activity"/>
    <property type="evidence" value="ECO:0007669"/>
    <property type="project" value="TreeGrafter"/>
</dbReference>
<dbReference type="GO" id="GO:1902777">
    <property type="term" value="P:6-sulfoquinovose(1-) catabolic process"/>
    <property type="evidence" value="ECO:0007669"/>
    <property type="project" value="TreeGrafter"/>
</dbReference>
<organism evidence="4 5">
    <name type="scientific">Streptomyces bathyalis</name>
    <dbReference type="NCBI Taxonomy" id="2710756"/>
    <lineage>
        <taxon>Bacteria</taxon>
        <taxon>Bacillati</taxon>
        <taxon>Actinomycetota</taxon>
        <taxon>Actinomycetes</taxon>
        <taxon>Kitasatosporales</taxon>
        <taxon>Streptomycetaceae</taxon>
        <taxon>Streptomyces</taxon>
    </lineage>
</organism>
<sequence>MSAATPGSPVHPPTPTPAALAGGSPAPSALARPSGCFAMVAMDQRDSLRTMMAQRRPDGSGPPVPDSALTSFKLDVARSLGRAASALLIDDDYGYRALTDSRVLPPSCATVLALDTLDQRPGGPVEDTGLDERIDVSAAVAEGTRAFKLLIIWRRDGARDRRISLAARFTEVCRAAGVASVLEPVARPTPEEEAAGTFRLNDAIVEAARELAPLRPSLYKCQVPDGGKGTVAETAAQAERIDRVVDVPWVVLSQGVAPPDFPRAVEGACRAGASGFLAGRALWTDALDAEDRDAQLNGPCTERLRRLGETVDAHGRPWWEAAAATVTAGGAK</sequence>
<keyword evidence="5" id="KW-1185">Reference proteome</keyword>
<keyword evidence="2" id="KW-0456">Lyase</keyword>
<dbReference type="InterPro" id="IPR050552">
    <property type="entry name" value="LacD_aldolase"/>
</dbReference>
<dbReference type="InterPro" id="IPR013785">
    <property type="entry name" value="Aldolase_TIM"/>
</dbReference>
<dbReference type="SUPFAM" id="SSF51569">
    <property type="entry name" value="Aldolase"/>
    <property type="match status" value="1"/>
</dbReference>
<evidence type="ECO:0000256" key="3">
    <source>
        <dbReference type="SAM" id="MobiDB-lite"/>
    </source>
</evidence>
<dbReference type="InterPro" id="IPR002915">
    <property type="entry name" value="DeoC/FbaB/LacD_aldolase"/>
</dbReference>
<name>A0A7T1T375_9ACTN</name>
<dbReference type="Proteomes" id="UP000595046">
    <property type="component" value="Chromosome"/>
</dbReference>
<dbReference type="PANTHER" id="PTHR39340:SF1">
    <property type="entry name" value="SULFOFRUCTOSEPHOSPHATE ALDOLASE"/>
    <property type="match status" value="1"/>
</dbReference>
<dbReference type="RefSeq" id="WP_197349054.1">
    <property type="nucleotide sequence ID" value="NZ_CP048882.1"/>
</dbReference>
<feature type="region of interest" description="Disordered" evidence="3">
    <location>
        <begin position="1"/>
        <end position="27"/>
    </location>
</feature>
<dbReference type="KEGG" id="sbat:G4Z16_03075"/>
<dbReference type="AlphaFoldDB" id="A0A7T1T375"/>
<comment type="similarity">
    <text evidence="1">Belongs to the aldolase LacD family.</text>
</comment>
<feature type="compositionally biased region" description="Low complexity" evidence="3">
    <location>
        <begin position="17"/>
        <end position="27"/>
    </location>
</feature>
<evidence type="ECO:0000256" key="1">
    <source>
        <dbReference type="ARBA" id="ARBA00008679"/>
    </source>
</evidence>
<dbReference type="SMART" id="SM01133">
    <property type="entry name" value="DeoC"/>
    <property type="match status" value="1"/>
</dbReference>
<evidence type="ECO:0000256" key="2">
    <source>
        <dbReference type="ARBA" id="ARBA00023239"/>
    </source>
</evidence>
<evidence type="ECO:0000313" key="4">
    <source>
        <dbReference type="EMBL" id="QPP05542.1"/>
    </source>
</evidence>
<dbReference type="Gene3D" id="3.20.20.70">
    <property type="entry name" value="Aldolase class I"/>
    <property type="match status" value="1"/>
</dbReference>
<gene>
    <name evidence="4" type="ORF">G4Z16_03075</name>
</gene>
<dbReference type="PANTHER" id="PTHR39340">
    <property type="entry name" value="SULFOFRUCTOSEPHOSPHATE ALDOLASE"/>
    <property type="match status" value="1"/>
</dbReference>